<sequence>MSSSFAKSKLKASRDAIQAKRWSEALESADAVLEHEVDNYNALVFKGLALLNLERYDESERAYRAAARAQPDSPLAWQGLEKFFQQRKNAAGIQECLEEEMRVFSQAEDAGKLAEAIQRLVALQREEGSSAQVAAALELYLESSPHHALLATLPQPDQSSPTATSTYEAQLAVHQKSLDVLLEVISLTEAVEEAAIGREVEKRRTRLDSAGKTRAALRDEVGAEVWANSKLPAFFELVLAHASAPDESRRQAELKLLQHRYKLLLSLPNPRSRPDAPTGTAATDGKARALDAQKSERKDDTREQVLQLAHGMVAIGVAEELAWEIDLEWADHTRLEDLPRDHLRAFIEKFPRAGRTLAFRGLLTALQDEQYLEDEADIAKRNDVEQATPDLLALAIHALEDAPQSILVHRIASTMYLLDRDYLSASDICSAGLALVSKLEAAAALDLSSTRRSLESTLAGALSRLHPPQHHARALRLLDGVLAGDAENTDAMIAKAFIDETALRWDDAKELYRQAEALARKAPEVSPLSFSSHPGVEAKGGMAWCDVRAGRFNDGRQALDTLLNNIDGDDGSLQLSFEERAQAWWRLGYCLWQMGGEQKTNPENAFTCFVTALKRSPGYAPAFTSLGFYYEEVASDAGRAAKCFQKAFELDAREDVAARQLAVGFANDREWDLVDVVARRVVEGEGGSDALSGAMASLRKHISRNAWAWKAIGSVELQRGHFDKAIEALHVALRTQPADASAWQRLGEAYAGSERYSAALKAFHKAQELSPDEWAVRYSIAEVHRDLGEMYEALAIFNDISKHHPEEIGVTIAAAETSLLLARQQMAGGYVLRAQQSLQDALAHCLIALSAEPRLRSGWSIAADSVLELSRVASDGRIRESQVSQLLSLLEICNDEPVDAGLPSVSVCQRHEVRSGSANPQFCAKASVFLHKLRVVSAAPDEQADAWSSLAVALQQLDLRAHVDGANEQATACIKQALRLQPESSRFWMILGNLSFLSNVTVAQHSFLRAIEAAPQDALPWCYLGLLYLQHDDVELANQALIKAQTLDPDLPQAWAGQAYIALRHGDEAASRVLFAHAVSLSESSCLEADYGFASGVYKLLCSATPPPKTQLHAPAFSLSVLLAFSPHDSTALHLSALFCEQLGEFELAIERITKAASLLESDYEADEKPLTATKYAIAQANLGRIRLAIGDAGGAVDALEAALGLFDAGTDDAASGEMMDGEKRIAVRVAAHLGLALAHHLLEDDEVEAALQSALEEISSLDDEHFKSKLRAQISIERVRLLPPNSDSYDNATAELLDCVTSMPNDLNVLSMLAAIGVADEDHGLIDAATSEIASMDSSKRSEDIDLLLALIDFGHGPERTDTALSRLRSAADQTPSSVEAHLTYAEALLRAATSTNSKRRAEEAYVAAQKAFGVVNSTEGGEENYARSMRLLALAASFSNADAPAVNPAEEAVNASESQPRAAAPPDLGQRALHAAPWDSKNWRTAAFVRAKESKE</sequence>
<dbReference type="PANTHER" id="PTHR15704">
    <property type="entry name" value="SUPERKILLER 3 PROTEIN-RELATED"/>
    <property type="match status" value="1"/>
</dbReference>
<dbReference type="SUPFAM" id="SSF48452">
    <property type="entry name" value="TPR-like"/>
    <property type="match status" value="3"/>
</dbReference>
<dbReference type="OrthoDB" id="421075at2759"/>
<evidence type="ECO:0000256" key="1">
    <source>
        <dbReference type="ARBA" id="ARBA00022737"/>
    </source>
</evidence>
<proteinExistence type="predicted"/>
<dbReference type="GO" id="GO:0006401">
    <property type="term" value="P:RNA catabolic process"/>
    <property type="evidence" value="ECO:0007669"/>
    <property type="project" value="InterPro"/>
</dbReference>
<dbReference type="Pfam" id="PF13432">
    <property type="entry name" value="TPR_16"/>
    <property type="match status" value="2"/>
</dbReference>
<feature type="repeat" description="TPR" evidence="3">
    <location>
        <begin position="1018"/>
        <end position="1051"/>
    </location>
</feature>
<evidence type="ECO:0000313" key="6">
    <source>
        <dbReference type="Proteomes" id="UP000054845"/>
    </source>
</evidence>
<dbReference type="Gene3D" id="1.25.40.10">
    <property type="entry name" value="Tetratricopeptide repeat domain"/>
    <property type="match status" value="5"/>
</dbReference>
<name>A0A0P1BR28_9BASI</name>
<feature type="repeat" description="TPR" evidence="3">
    <location>
        <begin position="706"/>
        <end position="739"/>
    </location>
</feature>
<dbReference type="SMART" id="SM00028">
    <property type="entry name" value="TPR"/>
    <property type="match status" value="11"/>
</dbReference>
<protein>
    <submittedName>
        <fullName evidence="5">TPR repeat-containing protein</fullName>
    </submittedName>
</protein>
<dbReference type="InterPro" id="IPR019734">
    <property type="entry name" value="TPR_rpt"/>
</dbReference>
<dbReference type="PANTHER" id="PTHR15704:SF7">
    <property type="entry name" value="SUPERKILLER COMPLEX PROTEIN 3"/>
    <property type="match status" value="1"/>
</dbReference>
<evidence type="ECO:0000256" key="4">
    <source>
        <dbReference type="SAM" id="MobiDB-lite"/>
    </source>
</evidence>
<dbReference type="EMBL" id="CCYA01000270">
    <property type="protein sequence ID" value="CEH18365.1"/>
    <property type="molecule type" value="Genomic_DNA"/>
</dbReference>
<feature type="region of interest" description="Disordered" evidence="4">
    <location>
        <begin position="1453"/>
        <end position="1479"/>
    </location>
</feature>
<dbReference type="PROSITE" id="PS50005">
    <property type="entry name" value="TPR"/>
    <property type="match status" value="3"/>
</dbReference>
<accession>A0A0P1BR28</accession>
<organism evidence="5 6">
    <name type="scientific">Ceraceosorus bombacis</name>
    <dbReference type="NCBI Taxonomy" id="401625"/>
    <lineage>
        <taxon>Eukaryota</taxon>
        <taxon>Fungi</taxon>
        <taxon>Dikarya</taxon>
        <taxon>Basidiomycota</taxon>
        <taxon>Ustilaginomycotina</taxon>
        <taxon>Exobasidiomycetes</taxon>
        <taxon>Ceraceosorales</taxon>
        <taxon>Ceraceosoraceae</taxon>
        <taxon>Ceraceosorus</taxon>
    </lineage>
</organism>
<keyword evidence="1" id="KW-0677">Repeat</keyword>
<reference evidence="5 6" key="1">
    <citation type="submission" date="2014-09" db="EMBL/GenBank/DDBJ databases">
        <authorList>
            <person name="Magalhaes I.L.F."/>
            <person name="Oliveira U."/>
            <person name="Santos F.R."/>
            <person name="Vidigal T.H.D.A."/>
            <person name="Brescovit A.D."/>
            <person name="Santos A.J."/>
        </authorList>
    </citation>
    <scope>NUCLEOTIDE SEQUENCE [LARGE SCALE GENOMIC DNA]</scope>
</reference>
<evidence type="ECO:0000256" key="2">
    <source>
        <dbReference type="ARBA" id="ARBA00022803"/>
    </source>
</evidence>
<feature type="repeat" description="TPR" evidence="3">
    <location>
        <begin position="740"/>
        <end position="773"/>
    </location>
</feature>
<feature type="compositionally biased region" description="Basic and acidic residues" evidence="4">
    <location>
        <begin position="285"/>
        <end position="300"/>
    </location>
</feature>
<dbReference type="STRING" id="401625.A0A0P1BR28"/>
<evidence type="ECO:0000313" key="5">
    <source>
        <dbReference type="EMBL" id="CEH18365.1"/>
    </source>
</evidence>
<dbReference type="Proteomes" id="UP000054845">
    <property type="component" value="Unassembled WGS sequence"/>
</dbReference>
<dbReference type="PROSITE" id="PS50293">
    <property type="entry name" value="TPR_REGION"/>
    <property type="match status" value="1"/>
</dbReference>
<keyword evidence="6" id="KW-1185">Reference proteome</keyword>
<feature type="region of interest" description="Disordered" evidence="4">
    <location>
        <begin position="267"/>
        <end position="300"/>
    </location>
</feature>
<dbReference type="InterPro" id="IPR039226">
    <property type="entry name" value="Ski3/TTC37"/>
</dbReference>
<dbReference type="GO" id="GO:0055087">
    <property type="term" value="C:Ski complex"/>
    <property type="evidence" value="ECO:0007669"/>
    <property type="project" value="InterPro"/>
</dbReference>
<keyword evidence="2 3" id="KW-0802">TPR repeat</keyword>
<evidence type="ECO:0000256" key="3">
    <source>
        <dbReference type="PROSITE-ProRule" id="PRU00339"/>
    </source>
</evidence>
<dbReference type="InterPro" id="IPR011990">
    <property type="entry name" value="TPR-like_helical_dom_sf"/>
</dbReference>